<evidence type="ECO:0000313" key="3">
    <source>
        <dbReference type="Proteomes" id="UP000276061"/>
    </source>
</evidence>
<sequence length="305" mass="34753">MKVNFVVPVYNGGEIWEQCAASLHACLIAEQLPPQQVLVIDSSSRDNSREVTARYGFRCHTITSAEFNHGGTRNLGVTMSDGDVVVFLTQDAIPQHRFIRELLSAFEDEQVAVAYGRQLPHDDANPLACHARRFNYSTRSHVLGLMDKSHYGIKTVFTSNSFAAYRAKTFHELGGFPSNTILSEDMYLAAQAVLAGYRVAYVADAAVKHSHNYTPVEEFRRYFDIGVFHCDEKWIREEFGGAGGEGKRFIFSELRYLMKENNYLWIPRACVHNALKIAGYKLGQHYRKIPHGLIRKLSMHKRFWQ</sequence>
<dbReference type="Gene3D" id="3.90.550.10">
    <property type="entry name" value="Spore Coat Polysaccharide Biosynthesis Protein SpsA, Chain A"/>
    <property type="match status" value="1"/>
</dbReference>
<proteinExistence type="predicted"/>
<dbReference type="InterPro" id="IPR029044">
    <property type="entry name" value="Nucleotide-diphossugar_trans"/>
</dbReference>
<dbReference type="InterPro" id="IPR050834">
    <property type="entry name" value="Glycosyltransf_2"/>
</dbReference>
<dbReference type="Pfam" id="PF00535">
    <property type="entry name" value="Glycos_transf_2"/>
    <property type="match status" value="1"/>
</dbReference>
<reference evidence="2 3" key="1">
    <citation type="submission" date="2018-11" db="EMBL/GenBank/DDBJ databases">
        <title>Characterization of surface water Dickeya isolates.</title>
        <authorList>
            <person name="Van Gijsegem F."/>
            <person name="Pedron J."/>
        </authorList>
    </citation>
    <scope>NUCLEOTIDE SEQUENCE [LARGE SCALE GENOMIC DNA]</scope>
    <source>
        <strain evidence="2 3">FVG1-MFV-O17</strain>
    </source>
</reference>
<dbReference type="GO" id="GO:0016740">
    <property type="term" value="F:transferase activity"/>
    <property type="evidence" value="ECO:0007669"/>
    <property type="project" value="UniProtKB-KW"/>
</dbReference>
<organism evidence="2 3">
    <name type="scientific">Dickeya undicola</name>
    <dbReference type="NCBI Taxonomy" id="1577887"/>
    <lineage>
        <taxon>Bacteria</taxon>
        <taxon>Pseudomonadati</taxon>
        <taxon>Pseudomonadota</taxon>
        <taxon>Gammaproteobacteria</taxon>
        <taxon>Enterobacterales</taxon>
        <taxon>Pectobacteriaceae</taxon>
        <taxon>Dickeya</taxon>
    </lineage>
</organism>
<feature type="domain" description="Glycosyltransferase 2-like" evidence="1">
    <location>
        <begin position="6"/>
        <end position="173"/>
    </location>
</feature>
<name>A0A3N0FZI9_9GAMM</name>
<comment type="caution">
    <text evidence="2">The sequence shown here is derived from an EMBL/GenBank/DDBJ whole genome shotgun (WGS) entry which is preliminary data.</text>
</comment>
<evidence type="ECO:0000313" key="2">
    <source>
        <dbReference type="EMBL" id="RNM05567.1"/>
    </source>
</evidence>
<dbReference type="GO" id="GO:0044010">
    <property type="term" value="P:single-species biofilm formation"/>
    <property type="evidence" value="ECO:0007669"/>
    <property type="project" value="TreeGrafter"/>
</dbReference>
<dbReference type="OrthoDB" id="9790005at2"/>
<dbReference type="EMBL" id="RJLR01000021">
    <property type="protein sequence ID" value="RNM05567.1"/>
    <property type="molecule type" value="Genomic_DNA"/>
</dbReference>
<keyword evidence="2" id="KW-0808">Transferase</keyword>
<dbReference type="RefSeq" id="WP_123252746.1">
    <property type="nucleotide sequence ID" value="NZ_RJLR01000021.1"/>
</dbReference>
<dbReference type="InterPro" id="IPR001173">
    <property type="entry name" value="Glyco_trans_2-like"/>
</dbReference>
<dbReference type="SUPFAM" id="SSF53448">
    <property type="entry name" value="Nucleotide-diphospho-sugar transferases"/>
    <property type="match status" value="1"/>
</dbReference>
<evidence type="ECO:0000259" key="1">
    <source>
        <dbReference type="Pfam" id="PF00535"/>
    </source>
</evidence>
<dbReference type="PANTHER" id="PTHR43685">
    <property type="entry name" value="GLYCOSYLTRANSFERASE"/>
    <property type="match status" value="1"/>
</dbReference>
<accession>A0A3N0FZI9</accession>
<dbReference type="AlphaFoldDB" id="A0A3N0FZI9"/>
<dbReference type="Proteomes" id="UP000276061">
    <property type="component" value="Unassembled WGS sequence"/>
</dbReference>
<protein>
    <submittedName>
        <fullName evidence="2">Glycosyltransferase family 2 protein</fullName>
    </submittedName>
</protein>
<gene>
    <name evidence="2" type="ORF">EF878_12200</name>
</gene>
<dbReference type="PANTHER" id="PTHR43685:SF13">
    <property type="entry name" value="O ANTIGEN BIOSYNTHESIS RHAMNOSYLTRANSFERASE RFBN"/>
    <property type="match status" value="1"/>
</dbReference>